<keyword evidence="1" id="KW-0812">Transmembrane</keyword>
<accession>A0A0N1MTH8</accession>
<comment type="caution">
    <text evidence="2">The sequence shown here is derived from an EMBL/GenBank/DDBJ whole genome shotgun (WGS) entry which is preliminary data.</text>
</comment>
<feature type="transmembrane region" description="Helical" evidence="1">
    <location>
        <begin position="190"/>
        <end position="208"/>
    </location>
</feature>
<feature type="transmembrane region" description="Helical" evidence="1">
    <location>
        <begin position="552"/>
        <end position="569"/>
    </location>
</feature>
<reference evidence="2 3" key="1">
    <citation type="submission" date="2015-08" db="EMBL/GenBank/DDBJ databases">
        <title>Draft Genome Sequence of Pseudoalteromonas porphyrae UCD-SED14.</title>
        <authorList>
            <person name="Coil D.A."/>
            <person name="Jospin G."/>
            <person name="Lee R.D."/>
            <person name="Eisen J.A."/>
        </authorList>
    </citation>
    <scope>NUCLEOTIDE SEQUENCE [LARGE SCALE GENOMIC DNA]</scope>
    <source>
        <strain evidence="2 3">UCD-SED14</strain>
    </source>
</reference>
<feature type="transmembrane region" description="Helical" evidence="1">
    <location>
        <begin position="6"/>
        <end position="32"/>
    </location>
</feature>
<gene>
    <name evidence="2" type="ORF">ADS77_13520</name>
</gene>
<feature type="transmembrane region" description="Helical" evidence="1">
    <location>
        <begin position="626"/>
        <end position="646"/>
    </location>
</feature>
<dbReference type="Pfam" id="PF10101">
    <property type="entry name" value="DUF2339"/>
    <property type="match status" value="1"/>
</dbReference>
<feature type="transmembrane region" description="Helical" evidence="1">
    <location>
        <begin position="220"/>
        <end position="240"/>
    </location>
</feature>
<dbReference type="PANTHER" id="PTHR38434">
    <property type="entry name" value="BLL2549 PROTEIN"/>
    <property type="match status" value="1"/>
</dbReference>
<feature type="transmembrane region" description="Helical" evidence="1">
    <location>
        <begin position="158"/>
        <end position="178"/>
    </location>
</feature>
<feature type="transmembrane region" description="Helical" evidence="1">
    <location>
        <begin position="270"/>
        <end position="289"/>
    </location>
</feature>
<feature type="transmembrane region" description="Helical" evidence="1">
    <location>
        <begin position="411"/>
        <end position="429"/>
    </location>
</feature>
<feature type="transmembrane region" description="Helical" evidence="1">
    <location>
        <begin position="883"/>
        <end position="900"/>
    </location>
</feature>
<protein>
    <recommendedName>
        <fullName evidence="4">DUF2339 domain-containing protein</fullName>
    </recommendedName>
</protein>
<feature type="transmembrane region" description="Helical" evidence="1">
    <location>
        <begin position="857"/>
        <end position="877"/>
    </location>
</feature>
<dbReference type="Proteomes" id="UP000037848">
    <property type="component" value="Unassembled WGS sequence"/>
</dbReference>
<feature type="transmembrane region" description="Helical" evidence="1">
    <location>
        <begin position="722"/>
        <end position="739"/>
    </location>
</feature>
<dbReference type="PATRIC" id="fig|187330.3.peg.1134"/>
<dbReference type="InterPro" id="IPR014600">
    <property type="entry name" value="UCP035905_mem"/>
</dbReference>
<name>A0A0N1MTH8_9GAMM</name>
<feature type="transmembrane region" description="Helical" evidence="1">
    <location>
        <begin position="436"/>
        <end position="456"/>
    </location>
</feature>
<dbReference type="PANTHER" id="PTHR38434:SF1">
    <property type="entry name" value="BLL2549 PROTEIN"/>
    <property type="match status" value="1"/>
</dbReference>
<feature type="transmembrane region" description="Helical" evidence="1">
    <location>
        <begin position="759"/>
        <end position="778"/>
    </location>
</feature>
<feature type="transmembrane region" description="Helical" evidence="1">
    <location>
        <begin position="522"/>
        <end position="540"/>
    </location>
</feature>
<keyword evidence="1" id="KW-1133">Transmembrane helix</keyword>
<keyword evidence="1" id="KW-0472">Membrane</keyword>
<keyword evidence="3" id="KW-1185">Reference proteome</keyword>
<sequence length="910" mass="100077">MDDGIALIVLAILIILAGSIAGLVAFFQLGGLKNEITVLKKQLAYVLNQQKDSALGSKDQSLQQDSSQLNKQNTDMQSAYAHSIYPHDPETDNPDITNTDAAAHQTRSVQSFAVEPPQSPDTFKPVSHEQASPSCVKKQPSFFNTFLSQFKTQLQENWMTWIGGIALAFGGIFLAKYSLEAGLLSPSLRITFGALFGVTLIGLAEYLHRKGIVFEGFNNYVPAALAGGGFISCFALTLLAYSSYAMLSPTAAFVMLAVIALAASVMALRLGPLLAVLGIVGAYSVPIWVNTGSGNLMALLMYIGFVTLSAVLVAQKVKRNWLWYLLWTCHIGWYWVALSIMNTQQYYLVGGFALLSIIGLIAMARLGLMLRLLEYRPHSLKRLLKLLPDNPLLLAIVVPLLLAIVMSLASMQWQIIGLCTIVMLLFLVLQNSRWDLWQGLALVVAVVLVITQQRHFNGDDHLFIFKGIYGLGLILGIGFCCYGLYFGARYRKRLTFHLLASFGVFVMLATLYTITPEQDLDVAYPVWTVILLLTSGVLIKRSQAASTQWQQFSYWIGANANITLCLTMLLADSGLTLALAIQVLVISYLVKRHNVPMPHWPIKALVAVLLARLTFAPWIASYSDLTLLSLHWSAVVYPLCVGLFWFAAKQWQQTGMKIWLEGATLHCLALFITTETSYQLVGHYPQLSSLSFYEQVLLSCNWLALGCVYLYRSQSAGQLGKLYKVAGLSLAGLAALLLLNTSLDNNPLFERLYIGETPVFNWVLLTWFVPGLLALWLAKLVKPLNTTLSAIVVGVSGLLAFLAINALIRQYWQGAFIHLGKGASDAELYSYSVIWLALGALVVISGHLKHQLLLQKLGLGILGAVIVKVFLIDMANLTGLLKAISFIGLGLSLVALSWLFQKLRSKAEVH</sequence>
<organism evidence="2 3">
    <name type="scientific">Pseudoalteromonas porphyrae</name>
    <dbReference type="NCBI Taxonomy" id="187330"/>
    <lineage>
        <taxon>Bacteria</taxon>
        <taxon>Pseudomonadati</taxon>
        <taxon>Pseudomonadota</taxon>
        <taxon>Gammaproteobacteria</taxon>
        <taxon>Alteromonadales</taxon>
        <taxon>Pseudoalteromonadaceae</taxon>
        <taxon>Pseudoalteromonas</taxon>
    </lineage>
</organism>
<feature type="transmembrane region" description="Helical" evidence="1">
    <location>
        <begin position="386"/>
        <end position="405"/>
    </location>
</feature>
<dbReference type="PIRSF" id="PIRSF035905">
    <property type="entry name" value="UCP035905_mp"/>
    <property type="match status" value="1"/>
</dbReference>
<feature type="transmembrane region" description="Helical" evidence="1">
    <location>
        <begin position="321"/>
        <end position="340"/>
    </location>
</feature>
<feature type="transmembrane region" description="Helical" evidence="1">
    <location>
        <begin position="468"/>
        <end position="487"/>
    </location>
</feature>
<evidence type="ECO:0000313" key="3">
    <source>
        <dbReference type="Proteomes" id="UP000037848"/>
    </source>
</evidence>
<feature type="transmembrane region" description="Helical" evidence="1">
    <location>
        <begin position="494"/>
        <end position="516"/>
    </location>
</feature>
<feature type="transmembrane region" description="Helical" evidence="1">
    <location>
        <begin position="246"/>
        <end position="263"/>
    </location>
</feature>
<feature type="transmembrane region" description="Helical" evidence="1">
    <location>
        <begin position="828"/>
        <end position="845"/>
    </location>
</feature>
<evidence type="ECO:0000256" key="1">
    <source>
        <dbReference type="SAM" id="Phobius"/>
    </source>
</evidence>
<dbReference type="STRING" id="187330.AMS58_06720"/>
<feature type="transmembrane region" description="Helical" evidence="1">
    <location>
        <begin position="346"/>
        <end position="366"/>
    </location>
</feature>
<dbReference type="AlphaFoldDB" id="A0A0N1MTH8"/>
<proteinExistence type="predicted"/>
<feature type="transmembrane region" description="Helical" evidence="1">
    <location>
        <begin position="295"/>
        <end position="314"/>
    </location>
</feature>
<dbReference type="EMBL" id="LHPH01000015">
    <property type="protein sequence ID" value="KPH61964.1"/>
    <property type="molecule type" value="Genomic_DNA"/>
</dbReference>
<dbReference type="InterPro" id="IPR019286">
    <property type="entry name" value="DUF2339_TM"/>
</dbReference>
<dbReference type="OrthoDB" id="5422830at2"/>
<feature type="transmembrane region" description="Helical" evidence="1">
    <location>
        <begin position="790"/>
        <end position="808"/>
    </location>
</feature>
<dbReference type="RefSeq" id="WP_054204268.1">
    <property type="nucleotide sequence ID" value="NZ_LHPH01000015.1"/>
</dbReference>
<evidence type="ECO:0008006" key="4">
    <source>
        <dbReference type="Google" id="ProtNLM"/>
    </source>
</evidence>
<evidence type="ECO:0000313" key="2">
    <source>
        <dbReference type="EMBL" id="KPH61964.1"/>
    </source>
</evidence>